<dbReference type="Proteomes" id="UP001259832">
    <property type="component" value="Unassembled WGS sequence"/>
</dbReference>
<evidence type="ECO:0000259" key="4">
    <source>
        <dbReference type="PROSITE" id="PS51718"/>
    </source>
</evidence>
<evidence type="ECO:0000313" key="5">
    <source>
        <dbReference type="EMBL" id="KAK1935463.1"/>
    </source>
</evidence>
<dbReference type="Gene3D" id="3.40.50.300">
    <property type="entry name" value="P-loop containing nucleotide triphosphate hydrolases"/>
    <property type="match status" value="1"/>
</dbReference>
<dbReference type="Pfam" id="PF00350">
    <property type="entry name" value="Dynamin_N"/>
    <property type="match status" value="1"/>
</dbReference>
<dbReference type="InterPro" id="IPR045063">
    <property type="entry name" value="Dynamin_N"/>
</dbReference>
<dbReference type="AlphaFoldDB" id="A0AAD9GBH9"/>
<sequence>MHLTITLAPFRASSMRVSDTATGGGAAPHASLQDATRQDTAAQPAAQGQEPRQDAARQQGQDPESKAPVLSKGLAPAVLNGCVREFNHAVKGVSNFLTNVELSLPQIIVIGEEGSGKSSVLESVAMLPLFPRDSDICTRMPIVLKMRHVEVEGDPELMPHSKGNLSSIKSMQIKMRLIYSDGRAPIMSDRNFSAEEAAQLMRKWMEQIVQEELDDNKLKGVVEHVLEIEVRSLNVPNLNLIDLPGIVAGKLIDEPDNMMQRTRALAEKYLQMDNTFVLAVVPAFDRVRNSQAFQLVQQYKLMDKAIGVLTMVDRAVDSTNPHGPLAEVKRRLDGTSGDIVYLKEGYVAVMNRDTRQETYVTLDEFKTEENAWMEENLPGYIVRGLASSSVLVKKLEKMFSRHIREVWVPAVRTRVEDHLEKSVKELTNCGSDAQGIVNDFLRVSPSAARKQMMWLIKPLIPEVLRQVDEEVLRLMTLVHADFLQSREENELVLAPFHSKDKQNLFQCSSGSLVAASMMMLNSHTTYITEHLGQILKNVVLHLVMLLQKVIASSRDVKTAGSAPQRLDRFDNLHYFFAGVLWERLNEILIDDEAIMENLEKTFMEFDPENADVGIPTWIKKMEPVAGEATKSLAFELEQYFASKGFQNTSFDAVYASSNPPVVAPPSRAMSRRILTAKMPSKTKSPQSFKAGIGIDGFHFTSGFIPFSGFTSPGVFTAPGPIKYEEVNEFEARLFFAVSSHVVAPLLQSICDSSDLARRMQEYVACFPNVKACKTHFFHDKESDRRKRLSKRVKHLKVAAAELKLMIPATRS</sequence>
<proteinExistence type="predicted"/>
<protein>
    <submittedName>
        <fullName evidence="5">Dynamin-related protein 3A</fullName>
    </submittedName>
</protein>
<dbReference type="InterPro" id="IPR022812">
    <property type="entry name" value="Dynamin"/>
</dbReference>
<gene>
    <name evidence="5" type="ORF">P3T76_010688</name>
</gene>
<feature type="domain" description="Dynamin-type G" evidence="4">
    <location>
        <begin position="101"/>
        <end position="409"/>
    </location>
</feature>
<dbReference type="GO" id="GO:0005874">
    <property type="term" value="C:microtubule"/>
    <property type="evidence" value="ECO:0007669"/>
    <property type="project" value="TreeGrafter"/>
</dbReference>
<name>A0AAD9GBH9_9STRA</name>
<evidence type="ECO:0000256" key="3">
    <source>
        <dbReference type="SAM" id="MobiDB-lite"/>
    </source>
</evidence>
<comment type="caution">
    <text evidence="5">The sequence shown here is derived from an EMBL/GenBank/DDBJ whole genome shotgun (WGS) entry which is preliminary data.</text>
</comment>
<dbReference type="InterPro" id="IPR000375">
    <property type="entry name" value="Dynamin_stalk"/>
</dbReference>
<dbReference type="PROSITE" id="PS51718">
    <property type="entry name" value="G_DYNAMIN_2"/>
    <property type="match status" value="1"/>
</dbReference>
<dbReference type="SMART" id="SM00053">
    <property type="entry name" value="DYNc"/>
    <property type="match status" value="1"/>
</dbReference>
<evidence type="ECO:0000256" key="1">
    <source>
        <dbReference type="ARBA" id="ARBA00022741"/>
    </source>
</evidence>
<dbReference type="PANTHER" id="PTHR11566:SF21">
    <property type="entry name" value="DYNAMIN RELATED PROTEIN 1, ISOFORM A"/>
    <property type="match status" value="1"/>
</dbReference>
<keyword evidence="2" id="KW-0342">GTP-binding</keyword>
<organism evidence="5 6">
    <name type="scientific">Phytophthora citrophthora</name>
    <dbReference type="NCBI Taxonomy" id="4793"/>
    <lineage>
        <taxon>Eukaryota</taxon>
        <taxon>Sar</taxon>
        <taxon>Stramenopiles</taxon>
        <taxon>Oomycota</taxon>
        <taxon>Peronosporomycetes</taxon>
        <taxon>Peronosporales</taxon>
        <taxon>Peronosporaceae</taxon>
        <taxon>Phytophthora</taxon>
    </lineage>
</organism>
<dbReference type="GO" id="GO:0008017">
    <property type="term" value="F:microtubule binding"/>
    <property type="evidence" value="ECO:0007669"/>
    <property type="project" value="TreeGrafter"/>
</dbReference>
<accession>A0AAD9GBH9</accession>
<dbReference type="EMBL" id="JASMQC010000023">
    <property type="protein sequence ID" value="KAK1935463.1"/>
    <property type="molecule type" value="Genomic_DNA"/>
</dbReference>
<dbReference type="Pfam" id="PF01031">
    <property type="entry name" value="Dynamin_M"/>
    <property type="match status" value="1"/>
</dbReference>
<dbReference type="GO" id="GO:0016020">
    <property type="term" value="C:membrane"/>
    <property type="evidence" value="ECO:0007669"/>
    <property type="project" value="TreeGrafter"/>
</dbReference>
<evidence type="ECO:0000313" key="6">
    <source>
        <dbReference type="Proteomes" id="UP001259832"/>
    </source>
</evidence>
<dbReference type="PRINTS" id="PR00195">
    <property type="entry name" value="DYNAMIN"/>
</dbReference>
<dbReference type="InterPro" id="IPR027417">
    <property type="entry name" value="P-loop_NTPase"/>
</dbReference>
<feature type="region of interest" description="Disordered" evidence="3">
    <location>
        <begin position="17"/>
        <end position="69"/>
    </location>
</feature>
<keyword evidence="6" id="KW-1185">Reference proteome</keyword>
<evidence type="ECO:0000256" key="2">
    <source>
        <dbReference type="ARBA" id="ARBA00023134"/>
    </source>
</evidence>
<reference evidence="5" key="1">
    <citation type="submission" date="2023-08" db="EMBL/GenBank/DDBJ databases">
        <title>Reference Genome Resource for the Citrus Pathogen Phytophthora citrophthora.</title>
        <authorList>
            <person name="Moller H."/>
            <person name="Coetzee B."/>
            <person name="Rose L.J."/>
            <person name="Van Niekerk J.M."/>
        </authorList>
    </citation>
    <scope>NUCLEOTIDE SEQUENCE</scope>
    <source>
        <strain evidence="5">STE-U-9442</strain>
    </source>
</reference>
<dbReference type="PANTHER" id="PTHR11566">
    <property type="entry name" value="DYNAMIN"/>
    <property type="match status" value="1"/>
</dbReference>
<dbReference type="GO" id="GO:0005525">
    <property type="term" value="F:GTP binding"/>
    <property type="evidence" value="ECO:0007669"/>
    <property type="project" value="InterPro"/>
</dbReference>
<dbReference type="GO" id="GO:0003924">
    <property type="term" value="F:GTPase activity"/>
    <property type="evidence" value="ECO:0007669"/>
    <property type="project" value="InterPro"/>
</dbReference>
<dbReference type="GO" id="GO:0005737">
    <property type="term" value="C:cytoplasm"/>
    <property type="evidence" value="ECO:0007669"/>
    <property type="project" value="TreeGrafter"/>
</dbReference>
<keyword evidence="1" id="KW-0547">Nucleotide-binding</keyword>
<dbReference type="SUPFAM" id="SSF52540">
    <property type="entry name" value="P-loop containing nucleoside triphosphate hydrolases"/>
    <property type="match status" value="1"/>
</dbReference>
<dbReference type="InterPro" id="IPR030381">
    <property type="entry name" value="G_DYNAMIN_dom"/>
</dbReference>
<dbReference type="InterPro" id="IPR001401">
    <property type="entry name" value="Dynamin_GTPase"/>
</dbReference>